<evidence type="ECO:0000313" key="4">
    <source>
        <dbReference type="Proteomes" id="UP000814243"/>
    </source>
</evidence>
<feature type="compositionally biased region" description="Basic and acidic residues" evidence="1">
    <location>
        <begin position="117"/>
        <end position="145"/>
    </location>
</feature>
<feature type="domain" description="MADF" evidence="2">
    <location>
        <begin position="12"/>
        <end position="105"/>
    </location>
</feature>
<dbReference type="PROSITE" id="PS51029">
    <property type="entry name" value="MADF"/>
    <property type="match status" value="1"/>
</dbReference>
<dbReference type="InterPro" id="IPR006578">
    <property type="entry name" value="MADF-dom"/>
</dbReference>
<protein>
    <recommendedName>
        <fullName evidence="2">MADF domain-containing protein</fullName>
    </recommendedName>
</protein>
<evidence type="ECO:0000313" key="3">
    <source>
        <dbReference type="EMBL" id="KAH9632991.1"/>
    </source>
</evidence>
<dbReference type="PANTHER" id="PTHR21505:SF12">
    <property type="entry name" value="MADF DOMAIN-CONTAINING PROTEIN-RELATED"/>
    <property type="match status" value="1"/>
</dbReference>
<proteinExistence type="predicted"/>
<evidence type="ECO:0000259" key="2">
    <source>
        <dbReference type="PROSITE" id="PS51029"/>
    </source>
</evidence>
<accession>A0A922MAD9</accession>
<gene>
    <name evidence="3" type="ORF">HF086_000351</name>
</gene>
<organism evidence="3 4">
    <name type="scientific">Spodoptera exigua</name>
    <name type="common">Beet armyworm</name>
    <name type="synonym">Noctua fulgens</name>
    <dbReference type="NCBI Taxonomy" id="7107"/>
    <lineage>
        <taxon>Eukaryota</taxon>
        <taxon>Metazoa</taxon>
        <taxon>Ecdysozoa</taxon>
        <taxon>Arthropoda</taxon>
        <taxon>Hexapoda</taxon>
        <taxon>Insecta</taxon>
        <taxon>Pterygota</taxon>
        <taxon>Neoptera</taxon>
        <taxon>Endopterygota</taxon>
        <taxon>Lepidoptera</taxon>
        <taxon>Glossata</taxon>
        <taxon>Ditrysia</taxon>
        <taxon>Noctuoidea</taxon>
        <taxon>Noctuidae</taxon>
        <taxon>Amphipyrinae</taxon>
        <taxon>Spodoptera</taxon>
    </lineage>
</organism>
<sequence>MSISWSNEETFKFIDLYQSEPAIWDPNNALHKDKNKVNDAWNRIADSLQIPVSELKKKKETLMSAFRMHLKKKQDSIRSGMGEEEIYKPIWVFYDAMEAFLKGKYTCKSITSTDEQRVSSHWTTDRRKTETPSDARSNTETKDMNIKIPVQRRRSVKPPELEKADKEMSKAFNTLNQAILNKDQQIKKKRTTATCMGGFLLTNSENIQIMRDKT</sequence>
<dbReference type="AlphaFoldDB" id="A0A922MAD9"/>
<comment type="caution">
    <text evidence="3">The sequence shown here is derived from an EMBL/GenBank/DDBJ whole genome shotgun (WGS) entry which is preliminary data.</text>
</comment>
<feature type="region of interest" description="Disordered" evidence="1">
    <location>
        <begin position="117"/>
        <end position="146"/>
    </location>
</feature>
<name>A0A922MAD9_SPOEX</name>
<dbReference type="PANTHER" id="PTHR21505">
    <property type="entry name" value="MADF DOMAIN-CONTAINING PROTEIN-RELATED"/>
    <property type="match status" value="1"/>
</dbReference>
<dbReference type="SMART" id="SM00595">
    <property type="entry name" value="MADF"/>
    <property type="match status" value="1"/>
</dbReference>
<reference evidence="3" key="1">
    <citation type="journal article" date="2021" name="G3 (Bethesda)">
        <title>Genome and transcriptome analysis of the beet armyworm Spodoptera exigua reveals targets for pest control. .</title>
        <authorList>
            <person name="Simon S."/>
            <person name="Breeschoten T."/>
            <person name="Jansen H.J."/>
            <person name="Dirks R.P."/>
            <person name="Schranz M.E."/>
            <person name="Ros V.I.D."/>
        </authorList>
    </citation>
    <scope>NUCLEOTIDE SEQUENCE</scope>
    <source>
        <strain evidence="3">TB_SE_WUR_2020</strain>
    </source>
</reference>
<evidence type="ECO:0000256" key="1">
    <source>
        <dbReference type="SAM" id="MobiDB-lite"/>
    </source>
</evidence>
<dbReference type="EMBL" id="JACEFF010000675">
    <property type="protein sequence ID" value="KAH9632991.1"/>
    <property type="molecule type" value="Genomic_DNA"/>
</dbReference>
<dbReference type="Proteomes" id="UP000814243">
    <property type="component" value="Unassembled WGS sequence"/>
</dbReference>
<dbReference type="Pfam" id="PF10545">
    <property type="entry name" value="MADF_DNA_bdg"/>
    <property type="match status" value="1"/>
</dbReference>